<dbReference type="PANTHER" id="PTHR11926:SF889">
    <property type="entry name" value="GLYCOSYLTRANSFERASE"/>
    <property type="match status" value="1"/>
</dbReference>
<evidence type="ECO:0000256" key="2">
    <source>
        <dbReference type="ARBA" id="ARBA00022676"/>
    </source>
</evidence>
<accession>A0ABC9BB62</accession>
<evidence type="ECO:0000256" key="5">
    <source>
        <dbReference type="RuleBase" id="RU362057"/>
    </source>
</evidence>
<protein>
    <recommendedName>
        <fullName evidence="5">Glycosyltransferase</fullName>
        <ecNumber evidence="5">2.4.1.-</ecNumber>
    </recommendedName>
</protein>
<dbReference type="PROSITE" id="PS00375">
    <property type="entry name" value="UDPGT"/>
    <property type="match status" value="1"/>
</dbReference>
<keyword evidence="3 4" id="KW-0808">Transferase</keyword>
<dbReference type="CDD" id="cd03784">
    <property type="entry name" value="GT1_Gtf-like"/>
    <property type="match status" value="1"/>
</dbReference>
<reference evidence="6" key="1">
    <citation type="submission" date="2024-10" db="EMBL/GenBank/DDBJ databases">
        <authorList>
            <person name="Ryan C."/>
        </authorList>
    </citation>
    <scope>NUCLEOTIDE SEQUENCE [LARGE SCALE GENOMIC DNA]</scope>
</reference>
<dbReference type="SUPFAM" id="SSF53756">
    <property type="entry name" value="UDP-Glycosyltransferase/glycogen phosphorylase"/>
    <property type="match status" value="1"/>
</dbReference>
<dbReference type="EC" id="2.4.1.-" evidence="5"/>
<evidence type="ECO:0000256" key="1">
    <source>
        <dbReference type="ARBA" id="ARBA00009995"/>
    </source>
</evidence>
<keyword evidence="7" id="KW-1185">Reference proteome</keyword>
<dbReference type="Pfam" id="PF00201">
    <property type="entry name" value="UDPGT"/>
    <property type="match status" value="1"/>
</dbReference>
<evidence type="ECO:0000256" key="3">
    <source>
        <dbReference type="ARBA" id="ARBA00022679"/>
    </source>
</evidence>
<dbReference type="Proteomes" id="UP001497457">
    <property type="component" value="Chromosome 25rd"/>
</dbReference>
<dbReference type="PANTHER" id="PTHR11926">
    <property type="entry name" value="GLUCOSYL/GLUCURONOSYL TRANSFERASES"/>
    <property type="match status" value="1"/>
</dbReference>
<name>A0ABC9BB62_9POAL</name>
<organism evidence="6 7">
    <name type="scientific">Urochloa decumbens</name>
    <dbReference type="NCBI Taxonomy" id="240449"/>
    <lineage>
        <taxon>Eukaryota</taxon>
        <taxon>Viridiplantae</taxon>
        <taxon>Streptophyta</taxon>
        <taxon>Embryophyta</taxon>
        <taxon>Tracheophyta</taxon>
        <taxon>Spermatophyta</taxon>
        <taxon>Magnoliopsida</taxon>
        <taxon>Liliopsida</taxon>
        <taxon>Poales</taxon>
        <taxon>Poaceae</taxon>
        <taxon>PACMAD clade</taxon>
        <taxon>Panicoideae</taxon>
        <taxon>Panicodae</taxon>
        <taxon>Paniceae</taxon>
        <taxon>Melinidinae</taxon>
        <taxon>Urochloa</taxon>
    </lineage>
</organism>
<dbReference type="AlphaFoldDB" id="A0ABC9BB62"/>
<dbReference type="InterPro" id="IPR002213">
    <property type="entry name" value="UDP_glucos_trans"/>
</dbReference>
<sequence>MATPPPHAVVVPYPGSGNINPALQLSKLLRRHGVFVTFVITEHNLRRVRDAAAADEGSGAAVSGGGREGFRIETIPDGMLDADRDAQDYDTGLSKATAHHGAAPLRELAARLRGGGGGVPPVTCVLPTSLMSFALEVARELGVPSMVLWGSSAAALMGHMRLRELKERGYLPLKDVSCLTNGHLEKTIIDWIPGMPPISLGDVSSFVRTTDPDDFGLWFNITEANNCTNAGALIINTFEALEPDVLAALRAEYPRIYTVGPLGTMLRRGLSDDDLTDLSLWKQDTECLTWLDAQEPGSVVYANFGSLTVLTAAQLAEFAWGLAATRRPFLLVVRDDLVTGGNGGVAALPPDFLSETAEQCCVATWCPQERVLRHAAVGCFVTHCGWNSACEGLAAGVPMVCWPVFADQFTICKYACEVWGVGIRLDEAVRREQVAAHVGEAMESEEIGRSAARWKAEAEAAACRGGSSRENLLSLVRALGVSSIDDFEA</sequence>
<dbReference type="EMBL" id="OZ075135">
    <property type="protein sequence ID" value="CAL4996956.1"/>
    <property type="molecule type" value="Genomic_DNA"/>
</dbReference>
<evidence type="ECO:0000256" key="4">
    <source>
        <dbReference type="RuleBase" id="RU003718"/>
    </source>
</evidence>
<dbReference type="FunFam" id="3.40.50.2000:FF:000056">
    <property type="entry name" value="Glycosyltransferase"/>
    <property type="match status" value="1"/>
</dbReference>
<keyword evidence="2 4" id="KW-0328">Glycosyltransferase</keyword>
<proteinExistence type="inferred from homology"/>
<comment type="similarity">
    <text evidence="1 4">Belongs to the UDP-glycosyltransferase family.</text>
</comment>
<dbReference type="Gene3D" id="3.40.50.2000">
    <property type="entry name" value="Glycogen Phosphorylase B"/>
    <property type="match status" value="2"/>
</dbReference>
<evidence type="ECO:0000313" key="7">
    <source>
        <dbReference type="Proteomes" id="UP001497457"/>
    </source>
</evidence>
<dbReference type="InterPro" id="IPR035595">
    <property type="entry name" value="UDP_glycos_trans_CS"/>
</dbReference>
<gene>
    <name evidence="6" type="ORF">URODEC1_LOCUS63172</name>
</gene>
<evidence type="ECO:0000313" key="6">
    <source>
        <dbReference type="EMBL" id="CAL4996956.1"/>
    </source>
</evidence>
<dbReference type="FunFam" id="3.40.50.2000:FF:000065">
    <property type="entry name" value="Glycosyltransferase"/>
    <property type="match status" value="1"/>
</dbReference>
<dbReference type="GO" id="GO:0035251">
    <property type="term" value="F:UDP-glucosyltransferase activity"/>
    <property type="evidence" value="ECO:0007669"/>
    <property type="project" value="UniProtKB-ARBA"/>
</dbReference>